<protein>
    <submittedName>
        <fullName evidence="4">Uncharacterized protein</fullName>
    </submittedName>
</protein>
<evidence type="ECO:0000256" key="2">
    <source>
        <dbReference type="SAM" id="Phobius"/>
    </source>
</evidence>
<feature type="region of interest" description="Disordered" evidence="1">
    <location>
        <begin position="149"/>
        <end position="213"/>
    </location>
</feature>
<evidence type="ECO:0000313" key="5">
    <source>
        <dbReference type="Proteomes" id="UP000824890"/>
    </source>
</evidence>
<keyword evidence="2" id="KW-0812">Transmembrane</keyword>
<feature type="compositionally biased region" description="Basic and acidic residues" evidence="1">
    <location>
        <begin position="168"/>
        <end position="194"/>
    </location>
</feature>
<proteinExistence type="predicted"/>
<feature type="compositionally biased region" description="Basic residues" evidence="1">
    <location>
        <begin position="195"/>
        <end position="210"/>
    </location>
</feature>
<feature type="region of interest" description="Disordered" evidence="1">
    <location>
        <begin position="237"/>
        <end position="311"/>
    </location>
</feature>
<feature type="transmembrane region" description="Helical" evidence="2">
    <location>
        <begin position="398"/>
        <end position="418"/>
    </location>
</feature>
<dbReference type="Proteomes" id="UP000824890">
    <property type="component" value="Unassembled WGS sequence"/>
</dbReference>
<keyword evidence="5" id="KW-1185">Reference proteome</keyword>
<feature type="compositionally biased region" description="Gly residues" evidence="1">
    <location>
        <begin position="239"/>
        <end position="290"/>
    </location>
</feature>
<feature type="non-terminal residue" evidence="4">
    <location>
        <position position="1"/>
    </location>
</feature>
<feature type="compositionally biased region" description="Gly residues" evidence="1">
    <location>
        <begin position="357"/>
        <end position="372"/>
    </location>
</feature>
<keyword evidence="2" id="KW-0472">Membrane</keyword>
<comment type="caution">
    <text evidence="4">The sequence shown here is derived from an EMBL/GenBank/DDBJ whole genome shotgun (WGS) entry which is preliminary data.</text>
</comment>
<sequence length="419" mass="44696">KAKGKMLEDTETKQHQQKMAFRRTSSVLYILFIFYLQHNLLFVSSRPPSVDTNHENIPLNPSETDAVGFEGKTRELAVVIKKAFGGGWQRQWQQGRRRWRSKPITWRGRVIYPARAHFHRSSGSMNLRGAVCAVGWLCLSKFNEFAESEGEKEESKDASDTAGLLEKLTVEETKTEEKPVEKEKTEVKAEEKKKASQRKMTKKRKSKRLSLHLNESKPVDDVFEGKARELAFVIKRRGSGGAGGGGGSSTSGGDGGSSGSSTSGGGGGGDSSVGGGGVSGRSWSNGGGRFGSSYAGRNGTRGSHRSSGSQNIRRAVCAAVDTNHDNIPLNPSETDAVGFEGKTRELAVVIKKAFGGGRGSGSGSRGGGGGGRSRSRSGAGLIYPARSHFHRSSGSMNLRGAVCAVGWLCLSVLAGLFLI</sequence>
<accession>A0ABQ7Y0T9</accession>
<keyword evidence="2" id="KW-1133">Transmembrane helix</keyword>
<dbReference type="EMBL" id="JAGKQM010000878">
    <property type="protein sequence ID" value="KAH0853004.1"/>
    <property type="molecule type" value="Genomic_DNA"/>
</dbReference>
<gene>
    <name evidence="4" type="ORF">HID58_078998</name>
    <name evidence="3" type="ORF">HID58_093544</name>
</gene>
<evidence type="ECO:0000313" key="3">
    <source>
        <dbReference type="EMBL" id="KAH0853004.1"/>
    </source>
</evidence>
<organism evidence="4 5">
    <name type="scientific">Brassica napus</name>
    <name type="common">Rape</name>
    <dbReference type="NCBI Taxonomy" id="3708"/>
    <lineage>
        <taxon>Eukaryota</taxon>
        <taxon>Viridiplantae</taxon>
        <taxon>Streptophyta</taxon>
        <taxon>Embryophyta</taxon>
        <taxon>Tracheophyta</taxon>
        <taxon>Spermatophyta</taxon>
        <taxon>Magnoliopsida</taxon>
        <taxon>eudicotyledons</taxon>
        <taxon>Gunneridae</taxon>
        <taxon>Pentapetalae</taxon>
        <taxon>rosids</taxon>
        <taxon>malvids</taxon>
        <taxon>Brassicales</taxon>
        <taxon>Brassicaceae</taxon>
        <taxon>Brassiceae</taxon>
        <taxon>Brassica</taxon>
    </lineage>
</organism>
<dbReference type="EMBL" id="JAGKQM010000018">
    <property type="protein sequence ID" value="KAH0861787.1"/>
    <property type="molecule type" value="Genomic_DNA"/>
</dbReference>
<feature type="transmembrane region" description="Helical" evidence="2">
    <location>
        <begin position="20"/>
        <end position="37"/>
    </location>
</feature>
<name>A0ABQ7Y0T9_BRANA</name>
<reference evidence="4 5" key="1">
    <citation type="submission" date="2021-05" db="EMBL/GenBank/DDBJ databases">
        <title>Genome Assembly of Synthetic Allotetraploid Brassica napus Reveals Homoeologous Exchanges between Subgenomes.</title>
        <authorList>
            <person name="Davis J.T."/>
        </authorList>
    </citation>
    <scope>NUCLEOTIDE SEQUENCE [LARGE SCALE GENOMIC DNA]</scope>
    <source>
        <strain evidence="5">cv. Da-Ae</strain>
        <tissue evidence="4">Seedling</tissue>
    </source>
</reference>
<evidence type="ECO:0000256" key="1">
    <source>
        <dbReference type="SAM" id="MobiDB-lite"/>
    </source>
</evidence>
<feature type="region of interest" description="Disordered" evidence="1">
    <location>
        <begin position="357"/>
        <end position="377"/>
    </location>
</feature>
<evidence type="ECO:0000313" key="4">
    <source>
        <dbReference type="EMBL" id="KAH0861787.1"/>
    </source>
</evidence>